<accession>A0A1C4HDT4</accession>
<proteinExistence type="predicted"/>
<reference evidence="1" key="1">
    <citation type="submission" date="2016-07" db="EMBL/GenBank/DDBJ databases">
        <authorList>
            <person name="Yalla S."/>
        </authorList>
    </citation>
    <scope>NUCLEOTIDE SEQUENCE</scope>
    <source>
        <strain evidence="1">PBSQ2</strain>
    </source>
</reference>
<organism evidence="1">
    <name type="scientific">Sepioteuthis cf. lessoniana PBSQ2</name>
    <dbReference type="NCBI Taxonomy" id="1885036"/>
    <lineage>
        <taxon>Eukaryota</taxon>
        <taxon>Metazoa</taxon>
        <taxon>Spiralia</taxon>
        <taxon>Lophotrochozoa</taxon>
        <taxon>Mollusca</taxon>
        <taxon>Cephalopoda</taxon>
        <taxon>Coleoidea</taxon>
        <taxon>Decapodiformes</taxon>
        <taxon>Myopsida</taxon>
        <taxon>Loliginidae</taxon>
        <taxon>Sepioteuthis</taxon>
    </lineage>
</organism>
<name>A0A1C4HDT4_9MOLL</name>
<protein>
    <submittedName>
        <fullName evidence="1">Cytochrome oxidase subunit 1</fullName>
    </submittedName>
</protein>
<keyword evidence="1" id="KW-0496">Mitochondrion</keyword>
<gene>
    <name evidence="1" type="primary">COI</name>
</gene>
<reference evidence="1" key="2">
    <citation type="submission" date="2016-08" db="EMBL/GenBank/DDBJ databases">
        <title>DNA Barcoding of Cephalopods of Andaman Islands.</title>
        <authorList>
            <person name="Suneelkumar Y."/>
            <person name="Narayana Murthy K."/>
            <person name="Mohanraju R."/>
        </authorList>
    </citation>
    <scope>NUCLEOTIDE SEQUENCE</scope>
    <source>
        <strain evidence="1">PBSQ2</strain>
    </source>
</reference>
<evidence type="ECO:0000313" key="1">
    <source>
        <dbReference type="EMBL" id="SCC90948.1"/>
    </source>
</evidence>
<feature type="non-terminal residue" evidence="1">
    <location>
        <position position="43"/>
    </location>
</feature>
<sequence length="43" mass="4901">MSSFTYSALTFICLICLYYCYLTPSIITCFSGGHYNITYSPKL</sequence>
<dbReference type="AlphaFoldDB" id="A0A1C4HDT4"/>
<feature type="non-terminal residue" evidence="1">
    <location>
        <position position="1"/>
    </location>
</feature>
<dbReference type="EMBL" id="LT604979">
    <property type="protein sequence ID" value="SCC90948.1"/>
    <property type="molecule type" value="Genomic_DNA"/>
</dbReference>
<geneLocation type="mitochondrion" evidence="1"/>